<gene>
    <name evidence="2" type="ORF">VP91_00013480</name>
</gene>
<organism evidence="2 3">
    <name type="scientific">Pelagibacter ubique</name>
    <dbReference type="NCBI Taxonomy" id="198252"/>
    <lineage>
        <taxon>Bacteria</taxon>
        <taxon>Pseudomonadati</taxon>
        <taxon>Pseudomonadota</taxon>
        <taxon>Alphaproteobacteria</taxon>
        <taxon>Candidatus Pelagibacterales</taxon>
        <taxon>Candidatus Pelagibacteraceae</taxon>
        <taxon>Candidatus Pelagibacter</taxon>
    </lineage>
</organism>
<dbReference type="RefSeq" id="WP_169036670.1">
    <property type="nucleotide sequence ID" value="NZ_LANA01000002.1"/>
</dbReference>
<keyword evidence="3" id="KW-1185">Reference proteome</keyword>
<name>A0ABX1T265_PELUQ</name>
<dbReference type="Proteomes" id="UP001166004">
    <property type="component" value="Unassembled WGS sequence"/>
</dbReference>
<reference evidence="2 3" key="1">
    <citation type="submission" date="2019-07" db="EMBL/GenBank/DDBJ databases">
        <title>SAR11 Genome Evolution.</title>
        <authorList>
            <person name="Giovannoni S."/>
        </authorList>
    </citation>
    <scope>NUCLEOTIDE SEQUENCE [LARGE SCALE GENOMIC DNA]</scope>
    <source>
        <strain evidence="2 3">HTCC9565</strain>
    </source>
</reference>
<evidence type="ECO:0000313" key="3">
    <source>
        <dbReference type="Proteomes" id="UP001166004"/>
    </source>
</evidence>
<keyword evidence="1" id="KW-0472">Membrane</keyword>
<evidence type="ECO:0000256" key="1">
    <source>
        <dbReference type="SAM" id="Phobius"/>
    </source>
</evidence>
<proteinExistence type="predicted"/>
<feature type="transmembrane region" description="Helical" evidence="1">
    <location>
        <begin position="31"/>
        <end position="50"/>
    </location>
</feature>
<dbReference type="EMBL" id="LANA01000002">
    <property type="protein sequence ID" value="NMN68182.1"/>
    <property type="molecule type" value="Genomic_DNA"/>
</dbReference>
<protein>
    <submittedName>
        <fullName evidence="2">Uncharacterized protein</fullName>
    </submittedName>
</protein>
<comment type="caution">
    <text evidence="2">The sequence shown here is derived from an EMBL/GenBank/DDBJ whole genome shotgun (WGS) entry which is preliminary data.</text>
</comment>
<evidence type="ECO:0000313" key="2">
    <source>
        <dbReference type="EMBL" id="NMN68182.1"/>
    </source>
</evidence>
<sequence length="68" mass="7738">MNKILIITFFFTFLLNNKAFAYLDPGTGSIILQSILGAIAAGASYCAIYWKKIKNFFNKNLRKKDNKD</sequence>
<keyword evidence="1" id="KW-0812">Transmembrane</keyword>
<keyword evidence="1" id="KW-1133">Transmembrane helix</keyword>
<accession>A0ABX1T265</accession>